<evidence type="ECO:0000313" key="13">
    <source>
        <dbReference type="Proteomes" id="UP000274511"/>
    </source>
</evidence>
<evidence type="ECO:0000256" key="7">
    <source>
        <dbReference type="HAMAP-Rule" id="MF_02028"/>
    </source>
</evidence>
<feature type="binding site" evidence="7">
    <location>
        <position position="213"/>
    </location>
    <ligand>
        <name>substrate</name>
    </ligand>
</feature>
<evidence type="ECO:0000256" key="6">
    <source>
        <dbReference type="ARBA" id="ARBA00074883"/>
    </source>
</evidence>
<dbReference type="GO" id="GO:0009246">
    <property type="term" value="P:enterobacterial common antigen biosynthetic process"/>
    <property type="evidence" value="ECO:0007669"/>
    <property type="project" value="UniProtKB-UniRule"/>
</dbReference>
<gene>
    <name evidence="7" type="primary">wecB</name>
    <name evidence="10" type="ORF">AU492_13085</name>
    <name evidence="11" type="ORF">EC392_11105</name>
</gene>
<comment type="function">
    <text evidence="7">Catalyzes the reversible epimerization at C-2 of UDP-N-acetylglucosamine (UDP-GlcNAc) and thereby provides bacteria with UDP-N-acetylmannosamine (UDP-ManNAc), the activated donor of ManNAc residues.</text>
</comment>
<sequence>MKVLTVFGTRPEAIKMAPLIHALAQDAFFESRICVTAQHREMLDQVLELFGIEPDFDLNIMQPGQGLSEISCRILSGLKPVLEDFRPDLVLVHGDTSTTLMASLAAFYQRIPVGHVEAGLRTGDIYAPWPEEANRTLTGHLAQYHFAPTDTARQNLLKENVPDAAIKVTGNTVIDALFLVRDLIARDPKLNQPLQAQYAFLSEQRRMILVTGHRRESFGGGFERICSALAAIAQRHPDVQIVYPVHLNPNVSEPVNRILSGIDNIFLIAPQNYLPFVYLMNRAYLILTDSGGIQEEAPSLGKPVLVMRDTTERPEALASGVVRLVGTDATKILNNVSELLTDKSAYLAMSQAQNPYGDGHASQRILATLKENQVTS</sequence>
<dbReference type="GeneID" id="61120625"/>
<dbReference type="FunFam" id="3.40.50.2000:FF:000043">
    <property type="entry name" value="UDP-N-acetylglucosamine 2-epimerase"/>
    <property type="match status" value="1"/>
</dbReference>
<comment type="caution">
    <text evidence="11">The sequence shown here is derived from an EMBL/GenBank/DDBJ whole genome shotgun (WGS) entry which is preliminary data.</text>
</comment>
<dbReference type="OrthoDB" id="9803238at2"/>
<feature type="binding site" evidence="7">
    <location>
        <position position="117"/>
    </location>
    <ligand>
        <name>substrate</name>
    </ligand>
</feature>
<dbReference type="PANTHER" id="PTHR43174:SF2">
    <property type="entry name" value="UDP-N-ACETYLGLUCOSAMINE 2-EPIMERASE"/>
    <property type="match status" value="1"/>
</dbReference>
<dbReference type="InterPro" id="IPR032892">
    <property type="entry name" value="WecB"/>
</dbReference>
<dbReference type="InterPro" id="IPR003331">
    <property type="entry name" value="UDP_GlcNAc_Epimerase_2_dom"/>
</dbReference>
<dbReference type="RefSeq" id="WP_085688945.1">
    <property type="nucleotide sequence ID" value="NZ_CP065534.1"/>
</dbReference>
<comment type="similarity">
    <text evidence="4 7 8">Belongs to the UDP-N-acetylglucosamine 2-epimerase family.</text>
</comment>
<proteinExistence type="inferred from homology"/>
<evidence type="ECO:0000259" key="9">
    <source>
        <dbReference type="Pfam" id="PF02350"/>
    </source>
</evidence>
<feature type="binding site" evidence="7">
    <location>
        <position position="296"/>
    </location>
    <ligand>
        <name>substrate</name>
    </ligand>
</feature>
<comment type="pathway">
    <text evidence="7">Bacterial outer membrane biogenesis; enterobacterial common antigen biosynthesis.</text>
</comment>
<comment type="catalytic activity">
    <reaction evidence="3 7">
        <text>UDP-N-acetyl-alpha-D-glucosamine = UDP-N-acetyl-alpha-D-mannosamine</text>
        <dbReference type="Rhea" id="RHEA:17213"/>
        <dbReference type="ChEBI" id="CHEBI:57705"/>
        <dbReference type="ChEBI" id="CHEBI:68623"/>
        <dbReference type="EC" id="5.1.3.14"/>
    </reaction>
</comment>
<dbReference type="AlphaFoldDB" id="A0A3N0UF27"/>
<reference evidence="10 12" key="1">
    <citation type="submission" date="2016-02" db="EMBL/GenBank/DDBJ databases">
        <title>Species-wide whole genome sequencing reveals diversity, host range in Lonsdalea quercina.</title>
        <authorList>
            <person name="Li Y."/>
        </authorList>
    </citation>
    <scope>NUCLEOTIDE SEQUENCE [LARGE SCALE GENOMIC DNA]</scope>
    <source>
        <strain evidence="10 12">CFCC 12721</strain>
    </source>
</reference>
<dbReference type="EMBL" id="LUSW01000031">
    <property type="protein sequence ID" value="RAT32223.1"/>
    <property type="molecule type" value="Genomic_DNA"/>
</dbReference>
<evidence type="ECO:0000256" key="2">
    <source>
        <dbReference type="ARBA" id="ARBA00023235"/>
    </source>
</evidence>
<dbReference type="NCBIfam" id="TIGR00236">
    <property type="entry name" value="wecB"/>
    <property type="match status" value="1"/>
</dbReference>
<dbReference type="Gene3D" id="3.40.50.2000">
    <property type="entry name" value="Glycogen Phosphorylase B"/>
    <property type="match status" value="2"/>
</dbReference>
<feature type="domain" description="UDP-N-acetylglucosamine 2-epimerase" evidence="9">
    <location>
        <begin position="22"/>
        <end position="370"/>
    </location>
</feature>
<evidence type="ECO:0000256" key="3">
    <source>
        <dbReference type="ARBA" id="ARBA00036080"/>
    </source>
</evidence>
<evidence type="ECO:0000256" key="1">
    <source>
        <dbReference type="ARBA" id="ARBA00022490"/>
    </source>
</evidence>
<evidence type="ECO:0000256" key="8">
    <source>
        <dbReference type="RuleBase" id="RU003513"/>
    </source>
</evidence>
<dbReference type="PANTHER" id="PTHR43174">
    <property type="entry name" value="UDP-N-ACETYLGLUCOSAMINE 2-EPIMERASE"/>
    <property type="match status" value="1"/>
</dbReference>
<dbReference type="GO" id="GO:0008761">
    <property type="term" value="F:UDP-N-acetylglucosamine 2-epimerase activity"/>
    <property type="evidence" value="ECO:0007669"/>
    <property type="project" value="UniProtKB-UniRule"/>
</dbReference>
<dbReference type="EC" id="5.1.3.14" evidence="5 7"/>
<dbReference type="Proteomes" id="UP000274511">
    <property type="component" value="Unassembled WGS sequence"/>
</dbReference>
<dbReference type="STRING" id="1172565.AU508_10205"/>
<organism evidence="11 13">
    <name type="scientific">Lonsdalea populi</name>
    <dbReference type="NCBI Taxonomy" id="1172565"/>
    <lineage>
        <taxon>Bacteria</taxon>
        <taxon>Pseudomonadati</taxon>
        <taxon>Pseudomonadota</taxon>
        <taxon>Gammaproteobacteria</taxon>
        <taxon>Enterobacterales</taxon>
        <taxon>Pectobacteriaceae</taxon>
        <taxon>Lonsdalea</taxon>
    </lineage>
</organism>
<reference evidence="11 13" key="2">
    <citation type="submission" date="2018-10" db="EMBL/GenBank/DDBJ databases">
        <title>New species genome.</title>
        <authorList>
            <person name="Li Y."/>
        </authorList>
    </citation>
    <scope>NUCLEOTIDE SEQUENCE [LARGE SCALE GENOMIC DNA]</scope>
    <source>
        <strain evidence="11 13">L6_4B</strain>
    </source>
</reference>
<dbReference type="InterPro" id="IPR029767">
    <property type="entry name" value="WecB-like"/>
</dbReference>
<evidence type="ECO:0000313" key="10">
    <source>
        <dbReference type="EMBL" id="RAT32223.1"/>
    </source>
</evidence>
<keyword evidence="12" id="KW-1185">Reference proteome</keyword>
<feature type="binding site" evidence="7">
    <location>
        <position position="95"/>
    </location>
    <ligand>
        <name>substrate</name>
    </ligand>
</feature>
<feature type="binding site" evidence="7">
    <location>
        <position position="313"/>
    </location>
    <ligand>
        <name>substrate</name>
    </ligand>
</feature>
<dbReference type="HAMAP" id="MF_02028">
    <property type="entry name" value="WecB_RffE"/>
    <property type="match status" value="1"/>
</dbReference>
<comment type="subunit">
    <text evidence="7">Homodimer.</text>
</comment>
<dbReference type="EMBL" id="RJUJ01000010">
    <property type="protein sequence ID" value="ROH79170.1"/>
    <property type="molecule type" value="Genomic_DNA"/>
</dbReference>
<dbReference type="Proteomes" id="UP000250186">
    <property type="component" value="Unassembled WGS sequence"/>
</dbReference>
<feature type="binding site" evidence="7">
    <location>
        <begin position="290"/>
        <end position="292"/>
    </location>
    <ligand>
        <name>substrate</name>
    </ligand>
</feature>
<evidence type="ECO:0000256" key="5">
    <source>
        <dbReference type="ARBA" id="ARBA00038858"/>
    </source>
</evidence>
<evidence type="ECO:0000313" key="11">
    <source>
        <dbReference type="EMBL" id="ROH79170.1"/>
    </source>
</evidence>
<keyword evidence="2 7" id="KW-0413">Isomerase</keyword>
<name>A0A3N0UF27_9GAMM</name>
<dbReference type="GO" id="GO:0005737">
    <property type="term" value="C:cytoplasm"/>
    <property type="evidence" value="ECO:0007669"/>
    <property type="project" value="UniProtKB-SubCell"/>
</dbReference>
<dbReference type="CDD" id="cd03786">
    <property type="entry name" value="GTB_UDP-GlcNAc_2-Epimerase"/>
    <property type="match status" value="1"/>
</dbReference>
<feature type="binding site" evidence="7">
    <location>
        <position position="276"/>
    </location>
    <ligand>
        <name>substrate</name>
    </ligand>
</feature>
<comment type="subcellular location">
    <subcellularLocation>
        <location evidence="7">Cytoplasm</location>
    </subcellularLocation>
</comment>
<evidence type="ECO:0000313" key="12">
    <source>
        <dbReference type="Proteomes" id="UP000250186"/>
    </source>
</evidence>
<keyword evidence="1 7" id="KW-0963">Cytoplasm</keyword>
<dbReference type="UniPathway" id="UPA00566"/>
<accession>A0A3N0UF27</accession>
<dbReference type="SUPFAM" id="SSF53756">
    <property type="entry name" value="UDP-Glycosyltransferase/glycogen phosphorylase"/>
    <property type="match status" value="1"/>
</dbReference>
<dbReference type="Pfam" id="PF02350">
    <property type="entry name" value="Epimerase_2"/>
    <property type="match status" value="1"/>
</dbReference>
<evidence type="ECO:0000256" key="4">
    <source>
        <dbReference type="ARBA" id="ARBA00038209"/>
    </source>
</evidence>
<feature type="binding site" evidence="7">
    <location>
        <position position="271"/>
    </location>
    <ligand>
        <name>substrate</name>
    </ligand>
</feature>
<protein>
    <recommendedName>
        <fullName evidence="6 7">UDP-N-acetylglucosamine 2-epimerase</fullName>
        <ecNumber evidence="5 7">5.1.3.14</ecNumber>
    </recommendedName>
    <alternativeName>
        <fullName evidence="7">UDP-GlcNAc-2-epimerase</fullName>
    </alternativeName>
</protein>